<proteinExistence type="predicted"/>
<organism evidence="1">
    <name type="scientific">hydrothermal vent metagenome</name>
    <dbReference type="NCBI Taxonomy" id="652676"/>
    <lineage>
        <taxon>unclassified sequences</taxon>
        <taxon>metagenomes</taxon>
        <taxon>ecological metagenomes</taxon>
    </lineage>
</organism>
<dbReference type="AlphaFoldDB" id="A0A160VBC8"/>
<name>A0A160VBC8_9ZZZZ</name>
<reference evidence="1" key="1">
    <citation type="submission" date="2015-10" db="EMBL/GenBank/DDBJ databases">
        <authorList>
            <person name="Gilbert D.G."/>
        </authorList>
    </citation>
    <scope>NUCLEOTIDE SEQUENCE</scope>
</reference>
<protein>
    <submittedName>
        <fullName evidence="1">Uncharacterized protein</fullName>
    </submittedName>
</protein>
<dbReference type="EMBL" id="FAXA01000432">
    <property type="protein sequence ID" value="CUV03541.1"/>
    <property type="molecule type" value="Genomic_DNA"/>
</dbReference>
<sequence length="63" mass="7345">MANPKQTFEVELGTDQMAFIRSMKDKYGIVDESKTLRVVIDYLIGAKGVHDEVFEKRRCYRCD</sequence>
<accession>A0A160VBC8</accession>
<evidence type="ECO:0000313" key="1">
    <source>
        <dbReference type="EMBL" id="CUV03541.1"/>
    </source>
</evidence>
<gene>
    <name evidence="1" type="ORF">MGWOODY_Clf2588</name>
</gene>